<dbReference type="RefSeq" id="YP_008059442.1">
    <property type="nucleotide sequence ID" value="NC_021328.1"/>
</dbReference>
<reference evidence="1 2" key="1">
    <citation type="submission" date="2012-12" db="EMBL/GenBank/DDBJ databases">
        <authorList>
            <person name="Sencilo A."/>
            <person name="Jacobs-Sera D."/>
            <person name="Russell D.A."/>
            <person name="Ko C."/>
            <person name="Atanasova N."/>
            <person name="Osterlund E."/>
            <person name="Oksanen H.M."/>
            <person name="Bamford D.H."/>
            <person name="Hatfull G.F."/>
            <person name="Roine E."/>
            <person name="Hendrix R.W."/>
        </authorList>
    </citation>
    <scope>NUCLEOTIDE SEQUENCE [LARGE SCALE GENOMIC DNA]</scope>
</reference>
<keyword evidence="2" id="KW-1185">Reference proteome</keyword>
<dbReference type="EMBL" id="KC292026">
    <property type="protein sequence ID" value="AGM11564.1"/>
    <property type="molecule type" value="Genomic_DNA"/>
</dbReference>
<accession>R4T752</accession>
<dbReference type="GeneID" id="16194103"/>
<sequence>MIDEIATGQVFDKKEIVKGLAYFSTTFIS</sequence>
<proteinExistence type="predicted"/>
<evidence type="ECO:0000313" key="2">
    <source>
        <dbReference type="Proteomes" id="UP000202786"/>
    </source>
</evidence>
<organism evidence="1 2">
    <name type="scientific">Halogranum tailed virus 1</name>
    <dbReference type="NCBI Taxonomy" id="1273749"/>
    <lineage>
        <taxon>Viruses</taxon>
        <taxon>Duplodnaviria</taxon>
        <taxon>Heunggongvirae</taxon>
        <taxon>Uroviricota</taxon>
        <taxon>Caudoviricetes</taxon>
        <taxon>Thumleimavirales</taxon>
        <taxon>Halomagnusviridae</taxon>
        <taxon>Hagravirus</taxon>
        <taxon>Hagravirus capitaneum</taxon>
        <taxon>Hagravirus HGTV1</taxon>
    </lineage>
</organism>
<gene>
    <name evidence="1" type="primary">267</name>
    <name evidence="1" type="ORF">HGTV1_267</name>
</gene>
<dbReference type="KEGG" id="vg:16194103"/>
<dbReference type="Proteomes" id="UP000202786">
    <property type="component" value="Segment"/>
</dbReference>
<name>R4T752_9CAUD</name>
<evidence type="ECO:0000313" key="1">
    <source>
        <dbReference type="EMBL" id="AGM11564.1"/>
    </source>
</evidence>
<protein>
    <submittedName>
        <fullName evidence="1">Uncharacterized protein</fullName>
    </submittedName>
</protein>